<evidence type="ECO:0000313" key="1">
    <source>
        <dbReference type="EMBL" id="WQF88061.1"/>
    </source>
</evidence>
<dbReference type="RefSeq" id="XP_062785282.1">
    <property type="nucleotide sequence ID" value="XM_062929231.1"/>
</dbReference>
<proteinExistence type="predicted"/>
<dbReference type="KEGG" id="cdet:87949575"/>
<organism evidence="1 2">
    <name type="scientific">Colletotrichum destructivum</name>
    <dbReference type="NCBI Taxonomy" id="34406"/>
    <lineage>
        <taxon>Eukaryota</taxon>
        <taxon>Fungi</taxon>
        <taxon>Dikarya</taxon>
        <taxon>Ascomycota</taxon>
        <taxon>Pezizomycotina</taxon>
        <taxon>Sordariomycetes</taxon>
        <taxon>Hypocreomycetidae</taxon>
        <taxon>Glomerellales</taxon>
        <taxon>Glomerellaceae</taxon>
        <taxon>Colletotrichum</taxon>
        <taxon>Colletotrichum destructivum species complex</taxon>
    </lineage>
</organism>
<dbReference type="EMBL" id="CP137312">
    <property type="protein sequence ID" value="WQF88061.1"/>
    <property type="molecule type" value="Genomic_DNA"/>
</dbReference>
<sequence>MSYNGTLLQANSSSSSTILQRQVFNENDEDVKCHEHDHLHPPQNRETVRYNSYGSTCQGNIRVITCRPYDPPWAMFLPTMRSQIGCDKNYVCRQNGVRRTRFGTAMRPTTSCVQNPSLKVWVVGGREIGEKCCSKFTLQPAGTGRTVRFHEWAFNAVTGLYKQVKWMYVKVNGAYYKSAQTISDWTIEVPGIKGTDNLELCAFPLTGDELKVAAQFTVL</sequence>
<gene>
    <name evidence="1" type="ORF">CDEST_13075</name>
</gene>
<reference evidence="2" key="1">
    <citation type="journal article" date="2023" name="bioRxiv">
        <title>Complete genome of the Medicago anthracnose fungus, Colletotrichum destructivum, reveals a mini-chromosome-like region within a core chromosome.</title>
        <authorList>
            <person name="Lapalu N."/>
            <person name="Simon A."/>
            <person name="Lu A."/>
            <person name="Plaumann P.-L."/>
            <person name="Amselem J."/>
            <person name="Pigne S."/>
            <person name="Auger A."/>
            <person name="Koch C."/>
            <person name="Dallery J.-F."/>
            <person name="O'Connell R.J."/>
        </authorList>
    </citation>
    <scope>NUCLEOTIDE SEQUENCE [LARGE SCALE GENOMIC DNA]</scope>
    <source>
        <strain evidence="2">CBS 520.97</strain>
    </source>
</reference>
<dbReference type="AlphaFoldDB" id="A0AAX4IXU7"/>
<evidence type="ECO:0000313" key="2">
    <source>
        <dbReference type="Proteomes" id="UP001322277"/>
    </source>
</evidence>
<protein>
    <submittedName>
        <fullName evidence="1">Uncharacterized protein</fullName>
    </submittedName>
</protein>
<dbReference type="Proteomes" id="UP001322277">
    <property type="component" value="Chromosome 8"/>
</dbReference>
<keyword evidence="2" id="KW-1185">Reference proteome</keyword>
<accession>A0AAX4IXU7</accession>
<name>A0AAX4IXU7_9PEZI</name>
<dbReference type="GeneID" id="87949575"/>